<reference evidence="3 4" key="1">
    <citation type="submission" date="2021-10" db="EMBL/GenBank/DDBJ databases">
        <authorList>
            <person name="Chen M."/>
        </authorList>
    </citation>
    <scope>NUCLEOTIDE SEQUENCE [LARGE SCALE GENOMIC DNA]</scope>
    <source>
        <strain evidence="3 4">H3-26</strain>
    </source>
</reference>
<dbReference type="Proteomes" id="UP001198034">
    <property type="component" value="Unassembled WGS sequence"/>
</dbReference>
<organism evidence="3 4">
    <name type="scientific">Deefgea salmonis</name>
    <dbReference type="NCBI Taxonomy" id="2875502"/>
    <lineage>
        <taxon>Bacteria</taxon>
        <taxon>Pseudomonadati</taxon>
        <taxon>Pseudomonadota</taxon>
        <taxon>Betaproteobacteria</taxon>
        <taxon>Neisseriales</taxon>
        <taxon>Chitinibacteraceae</taxon>
        <taxon>Deefgea</taxon>
    </lineage>
</organism>
<comment type="caution">
    <text evidence="3">The sequence shown here is derived from an EMBL/GenBank/DDBJ whole genome shotgun (WGS) entry which is preliminary data.</text>
</comment>
<feature type="domain" description="FIST C-domain" evidence="2">
    <location>
        <begin position="218"/>
        <end position="358"/>
    </location>
</feature>
<evidence type="ECO:0000313" key="4">
    <source>
        <dbReference type="Proteomes" id="UP001198034"/>
    </source>
</evidence>
<protein>
    <submittedName>
        <fullName evidence="3">FIST C-terminal domain-containing protein</fullName>
    </submittedName>
</protein>
<dbReference type="RefSeq" id="WP_226763243.1">
    <property type="nucleotide sequence ID" value="NZ_JAJAWG010000002.1"/>
</dbReference>
<dbReference type="Pfam" id="PF10442">
    <property type="entry name" value="FIST_C"/>
    <property type="match status" value="1"/>
</dbReference>
<evidence type="ECO:0000313" key="3">
    <source>
        <dbReference type="EMBL" id="MCB5195442.1"/>
    </source>
</evidence>
<dbReference type="Pfam" id="PF08495">
    <property type="entry name" value="FIST"/>
    <property type="match status" value="1"/>
</dbReference>
<feature type="domain" description="FIST" evidence="1">
    <location>
        <begin position="25"/>
        <end position="217"/>
    </location>
</feature>
<dbReference type="InterPro" id="IPR013702">
    <property type="entry name" value="FIST_domain_N"/>
</dbReference>
<keyword evidence="4" id="KW-1185">Reference proteome</keyword>
<name>A0ABS8BIJ3_9NEIS</name>
<evidence type="ECO:0000259" key="1">
    <source>
        <dbReference type="SMART" id="SM00897"/>
    </source>
</evidence>
<gene>
    <name evidence="3" type="ORF">LG219_03945</name>
</gene>
<proteinExistence type="predicted"/>
<dbReference type="SMART" id="SM01204">
    <property type="entry name" value="FIST_C"/>
    <property type="match status" value="1"/>
</dbReference>
<sequence length="381" mass="40430">MKVAQIKVSNFNEFESRFSILSQLEPHFLLVFASRTLLADPQWFQRLRQCFPVAALLGCSTAGEIANDGVDDDCAVITAVHWQAGVPYCVETELAGMADSEAAGQRLASALNEQPLGGVIVLGQGVDINGSALLQGLVASLQTKVPVMGGLAGDGTAFSQTLVLSNEGISSHRIVAMAIPPEIHIGHGSFGGWQPFGPARRVTRSVGNVLFELDAEPALDVYKRYLGEYAAQLPASGLLFPFEMLGQDHQAMGVVRTILGVNEADGSLILAGDIIADGYLRLMHASNDALIEGAEAAAQAAQAMVTPANQSLGLLVSCVGRKLVMGSRIDEEIEAVADVFGQHVTLAGFYSYGEISPFVSSTECKLHNQTMTITILSESQR</sequence>
<dbReference type="InterPro" id="IPR019494">
    <property type="entry name" value="FIST_C"/>
</dbReference>
<evidence type="ECO:0000259" key="2">
    <source>
        <dbReference type="SMART" id="SM01204"/>
    </source>
</evidence>
<dbReference type="SMART" id="SM00897">
    <property type="entry name" value="FIST"/>
    <property type="match status" value="1"/>
</dbReference>
<accession>A0ABS8BIJ3</accession>
<dbReference type="EMBL" id="JAJAWG010000002">
    <property type="protein sequence ID" value="MCB5195442.1"/>
    <property type="molecule type" value="Genomic_DNA"/>
</dbReference>
<dbReference type="PANTHER" id="PTHR40252:SF2">
    <property type="entry name" value="BLR0328 PROTEIN"/>
    <property type="match status" value="1"/>
</dbReference>
<dbReference type="PANTHER" id="PTHR40252">
    <property type="entry name" value="BLR0328 PROTEIN"/>
    <property type="match status" value="1"/>
</dbReference>